<dbReference type="Gene3D" id="3.90.50.10">
    <property type="entry name" value="Photosynthetic Reaction Center, subunit H, domain 2"/>
    <property type="match status" value="1"/>
</dbReference>
<evidence type="ECO:0000313" key="2">
    <source>
        <dbReference type="EMBL" id="MEW9853713.1"/>
    </source>
</evidence>
<name>A0ABV3R6J8_9SPHN</name>
<comment type="caution">
    <text evidence="2">The sequence shown here is derived from an EMBL/GenBank/DDBJ whole genome shotgun (WGS) entry which is preliminary data.</text>
</comment>
<protein>
    <submittedName>
        <fullName evidence="2">PRC-barrel domain-containing protein</fullName>
    </submittedName>
</protein>
<keyword evidence="3" id="KW-1185">Reference proteome</keyword>
<dbReference type="Proteomes" id="UP001556118">
    <property type="component" value="Unassembled WGS sequence"/>
</dbReference>
<dbReference type="Pfam" id="PF05239">
    <property type="entry name" value="PRC"/>
    <property type="match status" value="1"/>
</dbReference>
<organism evidence="2 3">
    <name type="scientific">Novosphingobium rhizovicinum</name>
    <dbReference type="NCBI Taxonomy" id="3228928"/>
    <lineage>
        <taxon>Bacteria</taxon>
        <taxon>Pseudomonadati</taxon>
        <taxon>Pseudomonadota</taxon>
        <taxon>Alphaproteobacteria</taxon>
        <taxon>Sphingomonadales</taxon>
        <taxon>Sphingomonadaceae</taxon>
        <taxon>Novosphingobium</taxon>
    </lineage>
</organism>
<gene>
    <name evidence="2" type="ORF">ABUH87_00700</name>
</gene>
<evidence type="ECO:0000313" key="3">
    <source>
        <dbReference type="Proteomes" id="UP001556118"/>
    </source>
</evidence>
<proteinExistence type="predicted"/>
<dbReference type="RefSeq" id="WP_367767909.1">
    <property type="nucleotide sequence ID" value="NZ_JBFNXR010000012.1"/>
</dbReference>
<evidence type="ECO:0000259" key="1">
    <source>
        <dbReference type="Pfam" id="PF05239"/>
    </source>
</evidence>
<dbReference type="InterPro" id="IPR011033">
    <property type="entry name" value="PRC_barrel-like_sf"/>
</dbReference>
<reference evidence="2 3" key="1">
    <citation type="submission" date="2024-06" db="EMBL/GenBank/DDBJ databases">
        <title>Novosphingobium rhizovicinus M1R2S20.</title>
        <authorList>
            <person name="Sun J.-Q."/>
        </authorList>
    </citation>
    <scope>NUCLEOTIDE SEQUENCE [LARGE SCALE GENOMIC DNA]</scope>
    <source>
        <strain evidence="2 3">M1R2S20</strain>
    </source>
</reference>
<dbReference type="InterPro" id="IPR027275">
    <property type="entry name" value="PRC-brl_dom"/>
</dbReference>
<dbReference type="InterPro" id="IPR014747">
    <property type="entry name" value="Bac_photo_RC_H_C"/>
</dbReference>
<sequence length="105" mass="12025">MVDQYTSLTDLDKYKLENEEQDLRGRALRTYDGRRLGTIQRMLVDPERQHVAALVLEDGRGVPVADIEIKDGDAYIDPIEESRYFKPPAARTTVPRGPVRVRNRA</sequence>
<dbReference type="SUPFAM" id="SSF50346">
    <property type="entry name" value="PRC-barrel domain"/>
    <property type="match status" value="1"/>
</dbReference>
<accession>A0ABV3R6J8</accession>
<dbReference type="EMBL" id="JBFNXR010000012">
    <property type="protein sequence ID" value="MEW9853713.1"/>
    <property type="molecule type" value="Genomic_DNA"/>
</dbReference>
<feature type="domain" description="PRC-barrel" evidence="1">
    <location>
        <begin position="21"/>
        <end position="81"/>
    </location>
</feature>